<evidence type="ECO:0000259" key="2">
    <source>
        <dbReference type="Pfam" id="PF01882"/>
    </source>
</evidence>
<dbReference type="Pfam" id="PF01882">
    <property type="entry name" value="DUF58"/>
    <property type="match status" value="1"/>
</dbReference>
<comment type="caution">
    <text evidence="3">The sequence shown here is derived from an EMBL/GenBank/DDBJ whole genome shotgun (WGS) entry which is preliminary data.</text>
</comment>
<evidence type="ECO:0000313" key="3">
    <source>
        <dbReference type="EMBL" id="TCW39738.1"/>
    </source>
</evidence>
<keyword evidence="1" id="KW-0472">Membrane</keyword>
<name>A0A4R4AK02_MARGR</name>
<dbReference type="PANTHER" id="PTHR34351">
    <property type="entry name" value="SLR1927 PROTEIN-RELATED"/>
    <property type="match status" value="1"/>
</dbReference>
<protein>
    <submittedName>
        <fullName evidence="3">Uncharacterized protein (DUF58 family)</fullName>
    </submittedName>
</protein>
<dbReference type="AlphaFoldDB" id="A0A4R4AK02"/>
<sequence>MSRSPERARWRGWLAARFDAMLRRARSDPDGVVRIGARQIYILPTRFGLVFGAVLLVMLLGSLNYQNNLGLLFTFFLAAVALLAMHHAWFNLLGLELQARPGAAVFAGESARFTLSVRGRGRRTRADLRLSGAEDAAAPLAVPAGEQSGCALVVTTRRRGWQPLGEVRVETCHPLGLFRAWCHTLPRAASLVYPAPASLAPPPPGAGAGARALPRGAGAGLEDYAGARDYRHGDSPRHLDWKAYARERGLLTKQFEGEQGHELWIDWAALATVDPETRLAELARQLLDAAAAGARFGLRLPGVEEPLAAGEAQLQRCLTRLALFGLEGGDGH</sequence>
<accession>A0A4R4AK02</accession>
<reference evidence="3 4" key="1">
    <citation type="submission" date="2019-03" db="EMBL/GenBank/DDBJ databases">
        <title>Genomic Encyclopedia of Type Strains, Phase IV (KMG-IV): sequencing the most valuable type-strain genomes for metagenomic binning, comparative biology and taxonomic classification.</title>
        <authorList>
            <person name="Goeker M."/>
        </authorList>
    </citation>
    <scope>NUCLEOTIDE SEQUENCE [LARGE SCALE GENOMIC DNA]</scope>
    <source>
        <strain evidence="3 4">DSM 203</strain>
    </source>
</reference>
<keyword evidence="1" id="KW-1133">Transmembrane helix</keyword>
<gene>
    <name evidence="3" type="ORF">EDC29_101154</name>
</gene>
<dbReference type="RefSeq" id="WP_132228172.1">
    <property type="nucleotide sequence ID" value="NZ_NRRH01000002.1"/>
</dbReference>
<feature type="domain" description="DUF58" evidence="2">
    <location>
        <begin position="227"/>
        <end position="265"/>
    </location>
</feature>
<dbReference type="InterPro" id="IPR002881">
    <property type="entry name" value="DUF58"/>
</dbReference>
<evidence type="ECO:0000256" key="1">
    <source>
        <dbReference type="SAM" id="Phobius"/>
    </source>
</evidence>
<dbReference type="EMBL" id="SMDC01000001">
    <property type="protein sequence ID" value="TCW39738.1"/>
    <property type="molecule type" value="Genomic_DNA"/>
</dbReference>
<feature type="transmembrane region" description="Helical" evidence="1">
    <location>
        <begin position="47"/>
        <end position="65"/>
    </location>
</feature>
<evidence type="ECO:0000313" key="4">
    <source>
        <dbReference type="Proteomes" id="UP000295247"/>
    </source>
</evidence>
<keyword evidence="1" id="KW-0812">Transmembrane</keyword>
<organism evidence="3 4">
    <name type="scientific">Marichromatium gracile</name>
    <name type="common">Chromatium gracile</name>
    <dbReference type="NCBI Taxonomy" id="1048"/>
    <lineage>
        <taxon>Bacteria</taxon>
        <taxon>Pseudomonadati</taxon>
        <taxon>Pseudomonadota</taxon>
        <taxon>Gammaproteobacteria</taxon>
        <taxon>Chromatiales</taxon>
        <taxon>Chromatiaceae</taxon>
        <taxon>Marichromatium</taxon>
    </lineage>
</organism>
<dbReference type="Proteomes" id="UP000295247">
    <property type="component" value="Unassembled WGS sequence"/>
</dbReference>
<dbReference type="PANTHER" id="PTHR34351:SF1">
    <property type="entry name" value="SLR1927 PROTEIN"/>
    <property type="match status" value="1"/>
</dbReference>
<proteinExistence type="predicted"/>
<feature type="transmembrane region" description="Helical" evidence="1">
    <location>
        <begin position="71"/>
        <end position="90"/>
    </location>
</feature>